<gene>
    <name evidence="3" type="ORF">SAMN04490239_6033</name>
</gene>
<evidence type="ECO:0000313" key="3">
    <source>
        <dbReference type="EMBL" id="SEC93194.1"/>
    </source>
</evidence>
<keyword evidence="2" id="KW-0812">Transmembrane</keyword>
<name>A0A1H4WL04_9NOCA</name>
<proteinExistence type="predicted"/>
<accession>A0A1H4WL04</accession>
<feature type="transmembrane region" description="Helical" evidence="2">
    <location>
        <begin position="54"/>
        <end position="76"/>
    </location>
</feature>
<feature type="transmembrane region" description="Helical" evidence="2">
    <location>
        <begin position="124"/>
        <end position="142"/>
    </location>
</feature>
<dbReference type="AlphaFoldDB" id="A0A1H4WL04"/>
<evidence type="ECO:0000256" key="2">
    <source>
        <dbReference type="SAM" id="Phobius"/>
    </source>
</evidence>
<organism evidence="3 4">
    <name type="scientific">Rhodococcus koreensis</name>
    <dbReference type="NCBI Taxonomy" id="99653"/>
    <lineage>
        <taxon>Bacteria</taxon>
        <taxon>Bacillati</taxon>
        <taxon>Actinomycetota</taxon>
        <taxon>Actinomycetes</taxon>
        <taxon>Mycobacteriales</taxon>
        <taxon>Nocardiaceae</taxon>
        <taxon>Rhodococcus</taxon>
    </lineage>
</organism>
<feature type="transmembrane region" description="Helical" evidence="2">
    <location>
        <begin position="29"/>
        <end position="48"/>
    </location>
</feature>
<evidence type="ECO:0000256" key="1">
    <source>
        <dbReference type="SAM" id="MobiDB-lite"/>
    </source>
</evidence>
<protein>
    <submittedName>
        <fullName evidence="3">Uncharacterized protein</fullName>
    </submittedName>
</protein>
<feature type="compositionally biased region" description="Polar residues" evidence="1">
    <location>
        <begin position="165"/>
        <end position="179"/>
    </location>
</feature>
<sequence>MVGISEHRSNQLSDSSVAPIAALWDRGEVIGAAVLAVAGIAWFGWAQQDPPAPWVPYVVAGSVISALLLVALVVLLVRRLTTTGSPMADPRVRRRYWLTVAVEVVLIVVGNLLLAAVGHQAYDAAWTLFVVGVHFIPLGRVFHARGLALTGVVAPPGRVTPGSRRAQQSNTDQQMSFRNRWSSRTSSRIASGSWSRCQRHSRRPAASPSPAGAAARAALIA</sequence>
<keyword evidence="2" id="KW-1133">Transmembrane helix</keyword>
<dbReference type="EMBL" id="FNSV01000005">
    <property type="protein sequence ID" value="SEC93194.1"/>
    <property type="molecule type" value="Genomic_DNA"/>
</dbReference>
<keyword evidence="4" id="KW-1185">Reference proteome</keyword>
<feature type="region of interest" description="Disordered" evidence="1">
    <location>
        <begin position="158"/>
        <end position="212"/>
    </location>
</feature>
<reference evidence="4" key="1">
    <citation type="submission" date="2016-10" db="EMBL/GenBank/DDBJ databases">
        <authorList>
            <person name="Varghese N."/>
            <person name="Submissions S."/>
        </authorList>
    </citation>
    <scope>NUCLEOTIDE SEQUENCE [LARGE SCALE GENOMIC DNA]</scope>
    <source>
        <strain evidence="4">DSM 44498</strain>
    </source>
</reference>
<keyword evidence="2" id="KW-0472">Membrane</keyword>
<feature type="compositionally biased region" description="Low complexity" evidence="1">
    <location>
        <begin position="180"/>
        <end position="196"/>
    </location>
</feature>
<evidence type="ECO:0000313" key="4">
    <source>
        <dbReference type="Proteomes" id="UP000183561"/>
    </source>
</evidence>
<feature type="transmembrane region" description="Helical" evidence="2">
    <location>
        <begin position="96"/>
        <end position="118"/>
    </location>
</feature>
<dbReference type="Proteomes" id="UP000183561">
    <property type="component" value="Unassembled WGS sequence"/>
</dbReference>